<dbReference type="FunFam" id="3.40.50.300:FF:000224">
    <property type="entry name" value="Energy-coupling factor transporter ATP-binding protein EcfA"/>
    <property type="match status" value="1"/>
</dbReference>
<evidence type="ECO:0000259" key="10">
    <source>
        <dbReference type="PROSITE" id="PS50893"/>
    </source>
</evidence>
<evidence type="ECO:0000256" key="5">
    <source>
        <dbReference type="ARBA" id="ARBA00022741"/>
    </source>
</evidence>
<name>A0A075WFS0_ARCFL</name>
<evidence type="ECO:0000256" key="2">
    <source>
        <dbReference type="ARBA" id="ARBA00005417"/>
    </source>
</evidence>
<dbReference type="InterPro" id="IPR015856">
    <property type="entry name" value="ABC_transpr_CbiO/EcfA_su"/>
</dbReference>
<keyword evidence="3" id="KW-0813">Transport</keyword>
<keyword evidence="7" id="KW-1278">Translocase</keyword>
<dbReference type="InterPro" id="IPR017871">
    <property type="entry name" value="ABC_transporter-like_CS"/>
</dbReference>
<dbReference type="Gene3D" id="3.40.50.300">
    <property type="entry name" value="P-loop containing nucleotide triphosphate hydrolases"/>
    <property type="match status" value="1"/>
</dbReference>
<dbReference type="InterPro" id="IPR003593">
    <property type="entry name" value="AAA+_ATPase"/>
</dbReference>
<dbReference type="RefSeq" id="WP_048096116.1">
    <property type="nucleotide sequence ID" value="NZ_CP006577.1"/>
</dbReference>
<evidence type="ECO:0000256" key="7">
    <source>
        <dbReference type="ARBA" id="ARBA00022967"/>
    </source>
</evidence>
<feature type="domain" description="ABC transporter" evidence="10">
    <location>
        <begin position="8"/>
        <end position="238"/>
    </location>
</feature>
<evidence type="ECO:0000256" key="3">
    <source>
        <dbReference type="ARBA" id="ARBA00022448"/>
    </source>
</evidence>
<evidence type="ECO:0000256" key="9">
    <source>
        <dbReference type="ARBA" id="ARBA00025157"/>
    </source>
</evidence>
<gene>
    <name evidence="11" type="ORF">AFULGI_00020970</name>
</gene>
<keyword evidence="6" id="KW-0067">ATP-binding</keyword>
<dbReference type="InterPro" id="IPR027417">
    <property type="entry name" value="P-loop_NTPase"/>
</dbReference>
<evidence type="ECO:0000256" key="6">
    <source>
        <dbReference type="ARBA" id="ARBA00022840"/>
    </source>
</evidence>
<dbReference type="GO" id="GO:0043190">
    <property type="term" value="C:ATP-binding cassette (ABC) transporter complex"/>
    <property type="evidence" value="ECO:0007669"/>
    <property type="project" value="TreeGrafter"/>
</dbReference>
<dbReference type="EMBL" id="CP006577">
    <property type="protein sequence ID" value="AIG98841.1"/>
    <property type="molecule type" value="Genomic_DNA"/>
</dbReference>
<accession>A0A075WFS0</accession>
<dbReference type="GO" id="GO:0016887">
    <property type="term" value="F:ATP hydrolysis activity"/>
    <property type="evidence" value="ECO:0007669"/>
    <property type="project" value="InterPro"/>
</dbReference>
<comment type="subcellular location">
    <subcellularLocation>
        <location evidence="1">Cell membrane</location>
    </subcellularLocation>
</comment>
<sequence length="238" mass="26592">MGDNLKVIEADSVSYDYPDGSAGVREVSLEIFEGDRVGLIGANGSGKSTLILLLAGLLRPTKGKIRIFGREIDKKNVEEIRRKIGVVFQNPDDFLFNPTVRDELLYVPRQLEWSEEEMENAVKEYAEMFGITHLLNKPPFSLSGGEKKKVEIASVLIYKPEVLLLDEPTAYVDGKTKRLILKILEDFKGTLVIATHELDVAEKLADKFVLLNLEHRIEAAGGKEILKNEELLEKAGVI</sequence>
<keyword evidence="4" id="KW-1003">Cell membrane</keyword>
<evidence type="ECO:0000256" key="1">
    <source>
        <dbReference type="ARBA" id="ARBA00004236"/>
    </source>
</evidence>
<dbReference type="SUPFAM" id="SSF52540">
    <property type="entry name" value="P-loop containing nucleoside triphosphate hydrolases"/>
    <property type="match status" value="1"/>
</dbReference>
<dbReference type="AlphaFoldDB" id="A0A075WFS0"/>
<reference evidence="11 12" key="1">
    <citation type="submission" date="2013-07" db="EMBL/GenBank/DDBJ databases">
        <title>Genome of Archaeoglobus fulgidus.</title>
        <authorList>
            <person name="Fiebig A."/>
            <person name="Birkeland N.-K."/>
        </authorList>
    </citation>
    <scope>NUCLEOTIDE SEQUENCE [LARGE SCALE GENOMIC DNA]</scope>
    <source>
        <strain evidence="11 12">DSM 8774</strain>
    </source>
</reference>
<dbReference type="GeneID" id="24795585"/>
<protein>
    <submittedName>
        <fullName evidence="11">ABC-type cobalt transport system, ATPase component</fullName>
    </submittedName>
</protein>
<dbReference type="HOGENOM" id="CLU_000604_1_22_2"/>
<dbReference type="Proteomes" id="UP000028501">
    <property type="component" value="Chromosome"/>
</dbReference>
<dbReference type="KEGG" id="afg:AFULGI_00020970"/>
<dbReference type="InterPro" id="IPR050095">
    <property type="entry name" value="ECF_ABC_transporter_ATP-bd"/>
</dbReference>
<evidence type="ECO:0000313" key="12">
    <source>
        <dbReference type="Proteomes" id="UP000028501"/>
    </source>
</evidence>
<organism evidence="11 12">
    <name type="scientific">Archaeoglobus fulgidus DSM 8774</name>
    <dbReference type="NCBI Taxonomy" id="1344584"/>
    <lineage>
        <taxon>Archaea</taxon>
        <taxon>Methanobacteriati</taxon>
        <taxon>Methanobacteriota</taxon>
        <taxon>Archaeoglobi</taxon>
        <taxon>Archaeoglobales</taxon>
        <taxon>Archaeoglobaceae</taxon>
        <taxon>Archaeoglobus</taxon>
    </lineage>
</organism>
<evidence type="ECO:0000256" key="8">
    <source>
        <dbReference type="ARBA" id="ARBA00023136"/>
    </source>
</evidence>
<comment type="similarity">
    <text evidence="2">Belongs to the ABC transporter superfamily.</text>
</comment>
<evidence type="ECO:0000256" key="4">
    <source>
        <dbReference type="ARBA" id="ARBA00022475"/>
    </source>
</evidence>
<keyword evidence="8" id="KW-0472">Membrane</keyword>
<comment type="function">
    <text evidence="9">Probably part of an ABC transporter complex. Responsible for energy coupling to the transport system.</text>
</comment>
<dbReference type="InterPro" id="IPR003439">
    <property type="entry name" value="ABC_transporter-like_ATP-bd"/>
</dbReference>
<dbReference type="SMART" id="SM00382">
    <property type="entry name" value="AAA"/>
    <property type="match status" value="1"/>
</dbReference>
<dbReference type="PROSITE" id="PS50893">
    <property type="entry name" value="ABC_TRANSPORTER_2"/>
    <property type="match status" value="1"/>
</dbReference>
<evidence type="ECO:0000313" key="11">
    <source>
        <dbReference type="EMBL" id="AIG98841.1"/>
    </source>
</evidence>
<dbReference type="PANTHER" id="PTHR43553">
    <property type="entry name" value="HEAVY METAL TRANSPORTER"/>
    <property type="match status" value="1"/>
</dbReference>
<dbReference type="PROSITE" id="PS00211">
    <property type="entry name" value="ABC_TRANSPORTER_1"/>
    <property type="match status" value="1"/>
</dbReference>
<dbReference type="GO" id="GO:0005524">
    <property type="term" value="F:ATP binding"/>
    <property type="evidence" value="ECO:0007669"/>
    <property type="project" value="UniProtKB-KW"/>
</dbReference>
<dbReference type="GO" id="GO:0042626">
    <property type="term" value="F:ATPase-coupled transmembrane transporter activity"/>
    <property type="evidence" value="ECO:0007669"/>
    <property type="project" value="TreeGrafter"/>
</dbReference>
<dbReference type="CDD" id="cd03225">
    <property type="entry name" value="ABC_cobalt_CbiO_domain1"/>
    <property type="match status" value="1"/>
</dbReference>
<dbReference type="Pfam" id="PF00005">
    <property type="entry name" value="ABC_tran"/>
    <property type="match status" value="1"/>
</dbReference>
<proteinExistence type="inferred from homology"/>
<keyword evidence="5" id="KW-0547">Nucleotide-binding</keyword>